<feature type="domain" description="4Fe-4S ferredoxin-type" evidence="1">
    <location>
        <begin position="148"/>
        <end position="180"/>
    </location>
</feature>
<evidence type="ECO:0000259" key="1">
    <source>
        <dbReference type="PROSITE" id="PS51379"/>
    </source>
</evidence>
<comment type="caution">
    <text evidence="2">The sequence shown here is derived from an EMBL/GenBank/DDBJ whole genome shotgun (WGS) entry which is preliminary data.</text>
</comment>
<protein>
    <recommendedName>
        <fullName evidence="1">4Fe-4S ferredoxin-type domain-containing protein</fullName>
    </recommendedName>
</protein>
<accession>A0ABY0IT74</accession>
<dbReference type="EMBL" id="SHKM01000001">
    <property type="protein sequence ID" value="RZT90783.1"/>
    <property type="molecule type" value="Genomic_DNA"/>
</dbReference>
<evidence type="ECO:0000313" key="2">
    <source>
        <dbReference type="EMBL" id="RZT90783.1"/>
    </source>
</evidence>
<evidence type="ECO:0000313" key="3">
    <source>
        <dbReference type="Proteomes" id="UP000292136"/>
    </source>
</evidence>
<reference evidence="2 3" key="1">
    <citation type="submission" date="2019-02" db="EMBL/GenBank/DDBJ databases">
        <title>Genomic Encyclopedia of Type Strains, Phase IV (KMG-IV): sequencing the most valuable type-strain genomes for metagenomic binning, comparative biology and taxonomic classification.</title>
        <authorList>
            <person name="Goeker M."/>
        </authorList>
    </citation>
    <scope>NUCLEOTIDE SEQUENCE [LARGE SCALE GENOMIC DNA]</scope>
    <source>
        <strain evidence="2 3">DSM 21223</strain>
    </source>
</reference>
<dbReference type="InterPro" id="IPR017896">
    <property type="entry name" value="4Fe4S_Fe-S-bd"/>
</dbReference>
<dbReference type="Proteomes" id="UP000292136">
    <property type="component" value="Unassembled WGS sequence"/>
</dbReference>
<proteinExistence type="predicted"/>
<dbReference type="PROSITE" id="PS51379">
    <property type="entry name" value="4FE4S_FER_2"/>
    <property type="match status" value="1"/>
</dbReference>
<gene>
    <name evidence="2" type="ORF">EV678_1604</name>
</gene>
<name>A0ABY0IT74_9RHOO</name>
<dbReference type="RefSeq" id="WP_130459102.1">
    <property type="nucleotide sequence ID" value="NZ_SHKM01000001.1"/>
</dbReference>
<sequence>MLSPRQPFDASLLHEAGLNLQAVFDVAALPEEVAASLERAAPGHGRRQLILLGHGGRRLWQAVQAAGLDSDHPIDDFTIASVGRWFAAVCPGRDFHLLYPGDAPVGLQQLGQLAGWHHPSPFMVGVRQQWGSWYAYRAALLADSDFPPTPPLQEASPCASCAPRVCIEACPAGALAGGRFDLAACVAWRRQPASPCRHTCLARLACPVGRGHRYEPAQIRHTYAQSLAAIEAYY</sequence>
<organism evidence="2 3">
    <name type="scientific">Azospira oryzae</name>
    <dbReference type="NCBI Taxonomy" id="146939"/>
    <lineage>
        <taxon>Bacteria</taxon>
        <taxon>Pseudomonadati</taxon>
        <taxon>Pseudomonadota</taxon>
        <taxon>Betaproteobacteria</taxon>
        <taxon>Rhodocyclales</taxon>
        <taxon>Rhodocyclaceae</taxon>
        <taxon>Azospira</taxon>
    </lineage>
</organism>
<keyword evidence="3" id="KW-1185">Reference proteome</keyword>